<dbReference type="RefSeq" id="WP_139159858.1">
    <property type="nucleotide sequence ID" value="NZ_FMWL01000034.1"/>
</dbReference>
<dbReference type="Proteomes" id="UP000199208">
    <property type="component" value="Unassembled WGS sequence"/>
</dbReference>
<proteinExistence type="predicted"/>
<dbReference type="AlphaFoldDB" id="A0A1G5S6Y3"/>
<sequence length="53" mass="6071">MREKSTSLNVRLSPEELDSLQKKADEMGMTVSSFIRMISKSEVKVIVQIKKED</sequence>
<reference evidence="1 2" key="1">
    <citation type="submission" date="2016-10" db="EMBL/GenBank/DDBJ databases">
        <authorList>
            <person name="de Groot N.N."/>
        </authorList>
    </citation>
    <scope>NUCLEOTIDE SEQUENCE [LARGE SCALE GENOMIC DNA]</scope>
    <source>
        <strain evidence="1 2">DSM 2784</strain>
    </source>
</reference>
<dbReference type="STRING" id="1120920.SAMN03080599_03343"/>
<gene>
    <name evidence="1" type="ORF">SAMN03080599_03343</name>
</gene>
<dbReference type="Pfam" id="PF21983">
    <property type="entry name" value="NikA-like"/>
    <property type="match status" value="1"/>
</dbReference>
<evidence type="ECO:0000313" key="1">
    <source>
        <dbReference type="EMBL" id="SCZ82086.1"/>
    </source>
</evidence>
<evidence type="ECO:0000313" key="2">
    <source>
        <dbReference type="Proteomes" id="UP000199208"/>
    </source>
</evidence>
<keyword evidence="2" id="KW-1185">Reference proteome</keyword>
<accession>A0A1G5S6Y3</accession>
<protein>
    <submittedName>
        <fullName evidence="1">Ribbon-helix-helix protein, copG family</fullName>
    </submittedName>
</protein>
<organism evidence="1 2">
    <name type="scientific">Acidaminobacter hydrogenoformans DSM 2784</name>
    <dbReference type="NCBI Taxonomy" id="1120920"/>
    <lineage>
        <taxon>Bacteria</taxon>
        <taxon>Bacillati</taxon>
        <taxon>Bacillota</taxon>
        <taxon>Clostridia</taxon>
        <taxon>Peptostreptococcales</taxon>
        <taxon>Acidaminobacteraceae</taxon>
        <taxon>Acidaminobacter</taxon>
    </lineage>
</organism>
<dbReference type="InterPro" id="IPR053842">
    <property type="entry name" value="NikA-like"/>
</dbReference>
<name>A0A1G5S6Y3_9FIRM</name>
<dbReference type="EMBL" id="FMWL01000034">
    <property type="protein sequence ID" value="SCZ82086.1"/>
    <property type="molecule type" value="Genomic_DNA"/>
</dbReference>